<evidence type="ECO:0000256" key="6">
    <source>
        <dbReference type="SAM" id="SignalP"/>
    </source>
</evidence>
<dbReference type="InterPro" id="IPR036264">
    <property type="entry name" value="Bact_exopeptidase_dim_dom"/>
</dbReference>
<feature type="binding site" evidence="5">
    <location>
        <position position="171"/>
    </location>
    <ligand>
        <name>Mn(2+)</name>
        <dbReference type="ChEBI" id="CHEBI:29035"/>
        <label>2</label>
    </ligand>
</feature>
<evidence type="ECO:0000256" key="5">
    <source>
        <dbReference type="PIRSR" id="PIRSR005962-1"/>
    </source>
</evidence>
<evidence type="ECO:0000256" key="3">
    <source>
        <dbReference type="ARBA" id="ARBA00022801"/>
    </source>
</evidence>
<keyword evidence="5" id="KW-0479">Metal-binding</keyword>
<dbReference type="Pfam" id="PF01546">
    <property type="entry name" value="Peptidase_M20"/>
    <property type="match status" value="1"/>
</dbReference>
<dbReference type="GO" id="GO:0009850">
    <property type="term" value="P:auxin metabolic process"/>
    <property type="evidence" value="ECO:0007669"/>
    <property type="project" value="InterPro"/>
</dbReference>
<dbReference type="InterPro" id="IPR002933">
    <property type="entry name" value="Peptidase_M20"/>
</dbReference>
<comment type="caution">
    <text evidence="8">The sequence shown here is derived from an EMBL/GenBank/DDBJ whole genome shotgun (WGS) entry which is preliminary data.</text>
</comment>
<dbReference type="Gene3D" id="3.30.70.360">
    <property type="match status" value="1"/>
</dbReference>
<dbReference type="Proteomes" id="UP000436088">
    <property type="component" value="Unassembled WGS sequence"/>
</dbReference>
<evidence type="ECO:0000259" key="7">
    <source>
        <dbReference type="Pfam" id="PF07687"/>
    </source>
</evidence>
<sequence>MGWLCFFTIIAISCVSIAKTEHRPSAPDLDSLTRHLLVSAKEPEFLDWLKRVRRRIHEYPELAFQEHDTGRLIMSELDLLGIDYSWPVAKTGIVASVGSGVEPWFGLRADMDALPIQEMVEWEHKSKNKGKMHACGHDVHVTMLLGAAKLLHRRRHDLKGTVKLVFQPGEESHAGAYHMIKDGAVDNVRAIFGLHISPKLPTGTVGSRPGPILAGSARFQVEIKGKSGHAAHLRTTRDPVLTASFAILALQQLISREMNPLDPNVVSIGFVQAGHAANVIPETVTFGGTFRSMTNEGLSYLQQRIKQVIEAQVTVHQCTGTVDFFEEKMRPYPVTFNDESMYEHAKKVGESMVGKSNVVLVPMAMAAEDFSFYANKMAAAFFMIGTKNGTRKPTHGLHSPYLIIDEDVLPIGAAFHAAVAISYLDNHSVFKAQ</sequence>
<dbReference type="InterPro" id="IPR044757">
    <property type="entry name" value="ILR1-like_Hyd"/>
</dbReference>
<dbReference type="AlphaFoldDB" id="A0A6A2XT28"/>
<dbReference type="PIRSF" id="PIRSF005962">
    <property type="entry name" value="Pept_M20D_amidohydro"/>
    <property type="match status" value="1"/>
</dbReference>
<evidence type="ECO:0000256" key="4">
    <source>
        <dbReference type="ARBA" id="ARBA00023211"/>
    </source>
</evidence>
<protein>
    <submittedName>
        <fullName evidence="8">IAA-amino acid hydrolase ILR1-like 8</fullName>
    </submittedName>
</protein>
<dbReference type="EMBL" id="VEPZ02001516">
    <property type="protein sequence ID" value="KAE8670025.1"/>
    <property type="molecule type" value="Genomic_DNA"/>
</dbReference>
<keyword evidence="3" id="KW-0378">Hydrolase</keyword>
<dbReference type="SUPFAM" id="SSF55031">
    <property type="entry name" value="Bacterial exopeptidase dimerisation domain"/>
    <property type="match status" value="1"/>
</dbReference>
<keyword evidence="9" id="KW-1185">Reference proteome</keyword>
<dbReference type="OrthoDB" id="6119954at2759"/>
<dbReference type="GO" id="GO:0046872">
    <property type="term" value="F:metal ion binding"/>
    <property type="evidence" value="ECO:0007669"/>
    <property type="project" value="UniProtKB-KW"/>
</dbReference>
<dbReference type="InterPro" id="IPR017439">
    <property type="entry name" value="Amidohydrolase"/>
</dbReference>
<dbReference type="Gene3D" id="3.40.630.10">
    <property type="entry name" value="Zn peptidases"/>
    <property type="match status" value="1"/>
</dbReference>
<dbReference type="PANTHER" id="PTHR11014:SF63">
    <property type="entry name" value="METALLOPEPTIDASE, PUTATIVE (AFU_ORTHOLOGUE AFUA_6G09600)-RELATED"/>
    <property type="match status" value="1"/>
</dbReference>
<dbReference type="GO" id="GO:0005783">
    <property type="term" value="C:endoplasmic reticulum"/>
    <property type="evidence" value="ECO:0007669"/>
    <property type="project" value="TreeGrafter"/>
</dbReference>
<keyword evidence="4 5" id="KW-0464">Manganese</keyword>
<feature type="binding site" evidence="5">
    <location>
        <position position="137"/>
    </location>
    <ligand>
        <name>Mn(2+)</name>
        <dbReference type="ChEBI" id="CHEBI:29035"/>
        <label>2</label>
    </ligand>
</feature>
<keyword evidence="2 6" id="KW-0732">Signal</keyword>
<dbReference type="GO" id="GO:0010179">
    <property type="term" value="F:IAA-Ala conjugate hydrolase activity"/>
    <property type="evidence" value="ECO:0007669"/>
    <property type="project" value="TreeGrafter"/>
</dbReference>
<feature type="signal peptide" evidence="6">
    <location>
        <begin position="1"/>
        <end position="18"/>
    </location>
</feature>
<organism evidence="8 9">
    <name type="scientific">Hibiscus syriacus</name>
    <name type="common">Rose of Sharon</name>
    <dbReference type="NCBI Taxonomy" id="106335"/>
    <lineage>
        <taxon>Eukaryota</taxon>
        <taxon>Viridiplantae</taxon>
        <taxon>Streptophyta</taxon>
        <taxon>Embryophyta</taxon>
        <taxon>Tracheophyta</taxon>
        <taxon>Spermatophyta</taxon>
        <taxon>Magnoliopsida</taxon>
        <taxon>eudicotyledons</taxon>
        <taxon>Gunneridae</taxon>
        <taxon>Pentapetalae</taxon>
        <taxon>rosids</taxon>
        <taxon>malvids</taxon>
        <taxon>Malvales</taxon>
        <taxon>Malvaceae</taxon>
        <taxon>Malvoideae</taxon>
        <taxon>Hibiscus</taxon>
    </lineage>
</organism>
<dbReference type="CDD" id="cd08017">
    <property type="entry name" value="M20_IAA_Hyd"/>
    <property type="match status" value="1"/>
</dbReference>
<dbReference type="FunFam" id="3.30.70.360:FF:000001">
    <property type="entry name" value="N-acetyldiaminopimelate deacetylase"/>
    <property type="match status" value="1"/>
</dbReference>
<feature type="domain" description="Peptidase M20 dimerisation" evidence="7">
    <location>
        <begin position="215"/>
        <end position="311"/>
    </location>
</feature>
<dbReference type="InterPro" id="IPR011650">
    <property type="entry name" value="Peptidase_M20_dimer"/>
</dbReference>
<feature type="chain" id="PRO_5025683592" evidence="6">
    <location>
        <begin position="19"/>
        <end position="433"/>
    </location>
</feature>
<dbReference type="Pfam" id="PF07687">
    <property type="entry name" value="M20_dimer"/>
    <property type="match status" value="1"/>
</dbReference>
<evidence type="ECO:0000256" key="2">
    <source>
        <dbReference type="ARBA" id="ARBA00022729"/>
    </source>
</evidence>
<feature type="binding site" evidence="5">
    <location>
        <position position="135"/>
    </location>
    <ligand>
        <name>Mn(2+)</name>
        <dbReference type="ChEBI" id="CHEBI:29035"/>
        <label>2</label>
    </ligand>
</feature>
<reference evidence="8" key="1">
    <citation type="submission" date="2019-09" db="EMBL/GenBank/DDBJ databases">
        <title>Draft genome information of white flower Hibiscus syriacus.</title>
        <authorList>
            <person name="Kim Y.-M."/>
        </authorList>
    </citation>
    <scope>NUCLEOTIDE SEQUENCE [LARGE SCALE GENOMIC DNA]</scope>
    <source>
        <strain evidence="8">YM2019G1</strain>
    </source>
</reference>
<proteinExistence type="inferred from homology"/>
<feature type="binding site" evidence="5">
    <location>
        <position position="398"/>
    </location>
    <ligand>
        <name>Mn(2+)</name>
        <dbReference type="ChEBI" id="CHEBI:29035"/>
        <label>2</label>
    </ligand>
</feature>
<dbReference type="PANTHER" id="PTHR11014">
    <property type="entry name" value="PEPTIDASE M20 FAMILY MEMBER"/>
    <property type="match status" value="1"/>
</dbReference>
<evidence type="ECO:0000256" key="1">
    <source>
        <dbReference type="ARBA" id="ARBA00006153"/>
    </source>
</evidence>
<feature type="binding site" evidence="5">
    <location>
        <position position="195"/>
    </location>
    <ligand>
        <name>Mn(2+)</name>
        <dbReference type="ChEBI" id="CHEBI:29035"/>
        <label>2</label>
    </ligand>
</feature>
<accession>A0A6A2XT28</accession>
<comment type="cofactor">
    <cofactor evidence="5">
        <name>Mn(2+)</name>
        <dbReference type="ChEBI" id="CHEBI:29035"/>
    </cofactor>
    <text evidence="5">The Mn(2+) ion enhances activity.</text>
</comment>
<comment type="similarity">
    <text evidence="1">Belongs to the peptidase M20 family.</text>
</comment>
<gene>
    <name evidence="8" type="ORF">F3Y22_tig00112206pilonHSYRG00144</name>
</gene>
<dbReference type="NCBIfam" id="TIGR01891">
    <property type="entry name" value="amidohydrolases"/>
    <property type="match status" value="1"/>
</dbReference>
<dbReference type="SUPFAM" id="SSF53187">
    <property type="entry name" value="Zn-dependent exopeptidases"/>
    <property type="match status" value="1"/>
</dbReference>
<evidence type="ECO:0000313" key="8">
    <source>
        <dbReference type="EMBL" id="KAE8670025.1"/>
    </source>
</evidence>
<evidence type="ECO:0000313" key="9">
    <source>
        <dbReference type="Proteomes" id="UP000436088"/>
    </source>
</evidence>
<name>A0A6A2XT28_HIBSY</name>